<reference evidence="3" key="1">
    <citation type="submission" date="2022-11" db="UniProtKB">
        <authorList>
            <consortium name="WormBaseParasite"/>
        </authorList>
    </citation>
    <scope>IDENTIFICATION</scope>
</reference>
<dbReference type="InterPro" id="IPR013320">
    <property type="entry name" value="ConA-like_dom_sf"/>
</dbReference>
<dbReference type="Gene3D" id="2.60.120.200">
    <property type="match status" value="2"/>
</dbReference>
<dbReference type="Proteomes" id="UP000887564">
    <property type="component" value="Unplaced"/>
</dbReference>
<accession>A0A914RKF6</accession>
<proteinExistence type="predicted"/>
<name>A0A914RKF6_PAREQ</name>
<keyword evidence="2" id="KW-1185">Reference proteome</keyword>
<dbReference type="AlphaFoldDB" id="A0A914RKF6"/>
<protein>
    <submittedName>
        <fullName evidence="3">Laminin G domain-containing protein</fullName>
    </submittedName>
</protein>
<evidence type="ECO:0000313" key="3">
    <source>
        <dbReference type="WBParaSite" id="PEQ_0000677601-mRNA-1"/>
    </source>
</evidence>
<evidence type="ECO:0000259" key="1">
    <source>
        <dbReference type="Pfam" id="PF00054"/>
    </source>
</evidence>
<feature type="domain" description="Laminin G" evidence="1">
    <location>
        <begin position="94"/>
        <end position="133"/>
    </location>
</feature>
<dbReference type="InterPro" id="IPR001791">
    <property type="entry name" value="Laminin_G"/>
</dbReference>
<dbReference type="WBParaSite" id="PEQ_0000677601-mRNA-1">
    <property type="protein sequence ID" value="PEQ_0000677601-mRNA-1"/>
    <property type="gene ID" value="PEQ_0000677601"/>
</dbReference>
<sequence length="141" mass="15284">TFPSSGGDGEVILNTVPGETRIQFGCDPKLADELGLSTNRFRGTIGKFTVDGQDLPLWAFSQTNKECEGQFPVTPTRSIGYMFRPGGGHFTIVFSAYSSDGLLYFRGNPNNGDFVSVELRDGHVIFKVLCSTHTANTALAK</sequence>
<evidence type="ECO:0000313" key="2">
    <source>
        <dbReference type="Proteomes" id="UP000887564"/>
    </source>
</evidence>
<organism evidence="2 3">
    <name type="scientific">Parascaris equorum</name>
    <name type="common">Equine roundworm</name>
    <dbReference type="NCBI Taxonomy" id="6256"/>
    <lineage>
        <taxon>Eukaryota</taxon>
        <taxon>Metazoa</taxon>
        <taxon>Ecdysozoa</taxon>
        <taxon>Nematoda</taxon>
        <taxon>Chromadorea</taxon>
        <taxon>Rhabditida</taxon>
        <taxon>Spirurina</taxon>
        <taxon>Ascaridomorpha</taxon>
        <taxon>Ascaridoidea</taxon>
        <taxon>Ascarididae</taxon>
        <taxon>Parascaris</taxon>
    </lineage>
</organism>
<dbReference type="Pfam" id="PF00054">
    <property type="entry name" value="Laminin_G_1"/>
    <property type="match status" value="1"/>
</dbReference>
<dbReference type="SUPFAM" id="SSF49899">
    <property type="entry name" value="Concanavalin A-like lectins/glucanases"/>
    <property type="match status" value="1"/>
</dbReference>